<feature type="compositionally biased region" description="Acidic residues" evidence="5">
    <location>
        <begin position="305"/>
        <end position="317"/>
    </location>
</feature>
<dbReference type="SUPFAM" id="SSF50978">
    <property type="entry name" value="WD40 repeat-like"/>
    <property type="match status" value="1"/>
</dbReference>
<feature type="repeat" description="WD" evidence="3">
    <location>
        <begin position="52"/>
        <end position="93"/>
    </location>
</feature>
<accession>A0AAW2Z102</accession>
<comment type="caution">
    <text evidence="6">The sequence shown here is derived from an EMBL/GenBank/DDBJ whole genome shotgun (WGS) entry which is preliminary data.</text>
</comment>
<sequence>MRTRALVQHYIAHTDIVNEISYHPTGNYLLSCSVDGFMKIWDTREGTLFYTVSGHTGVISSAKFSYVGDYFASCGEDANVMVWRTNFDEHLENIDMKQNYSISNDFITKKSMQRDSPVEAKKKVQQVTSQTTSTTKQKQYPTNPEVAQPDHFEIPYYHPPPIQADELPPKLSSTLEQIIRQLDILTQTVKVMEERLTINEHKISKVENLQRQIVQYQIENQAQSRSNSQISHHNHKAVVTTTVVPPTKSNENITSSTNVDSNKGSTMVVKVVTSPVVIEANNDNVVDNDDNANVDIHDLSSDYDQYSDNDDEQHEDL</sequence>
<feature type="region of interest" description="Disordered" evidence="5">
    <location>
        <begin position="281"/>
        <end position="317"/>
    </location>
</feature>
<reference evidence="6 7" key="1">
    <citation type="submission" date="2024-03" db="EMBL/GenBank/DDBJ databases">
        <title>The Acrasis kona genome and developmental transcriptomes reveal deep origins of eukaryotic multicellular pathways.</title>
        <authorList>
            <person name="Sheikh S."/>
            <person name="Fu C.-J."/>
            <person name="Brown M.W."/>
            <person name="Baldauf S.L."/>
        </authorList>
    </citation>
    <scope>NUCLEOTIDE SEQUENCE [LARGE SCALE GENOMIC DNA]</scope>
    <source>
        <strain evidence="6 7">ATCC MYA-3509</strain>
    </source>
</reference>
<dbReference type="PROSITE" id="PS50082">
    <property type="entry name" value="WD_REPEATS_2"/>
    <property type="match status" value="2"/>
</dbReference>
<dbReference type="InterPro" id="IPR019775">
    <property type="entry name" value="WD40_repeat_CS"/>
</dbReference>
<evidence type="ECO:0000256" key="5">
    <source>
        <dbReference type="SAM" id="MobiDB-lite"/>
    </source>
</evidence>
<dbReference type="InterPro" id="IPR001680">
    <property type="entry name" value="WD40_rpt"/>
</dbReference>
<keyword evidence="4" id="KW-0175">Coiled coil</keyword>
<protein>
    <submittedName>
        <fullName evidence="6">POC1 centriolar protein</fullName>
    </submittedName>
</protein>
<dbReference type="PANTHER" id="PTHR44019">
    <property type="entry name" value="WD REPEAT-CONTAINING PROTEIN 55"/>
    <property type="match status" value="1"/>
</dbReference>
<evidence type="ECO:0000313" key="7">
    <source>
        <dbReference type="Proteomes" id="UP001431209"/>
    </source>
</evidence>
<organism evidence="6 7">
    <name type="scientific">Acrasis kona</name>
    <dbReference type="NCBI Taxonomy" id="1008807"/>
    <lineage>
        <taxon>Eukaryota</taxon>
        <taxon>Discoba</taxon>
        <taxon>Heterolobosea</taxon>
        <taxon>Tetramitia</taxon>
        <taxon>Eutetramitia</taxon>
        <taxon>Acrasidae</taxon>
        <taxon>Acrasis</taxon>
    </lineage>
</organism>
<dbReference type="InterPro" id="IPR015943">
    <property type="entry name" value="WD40/YVTN_repeat-like_dom_sf"/>
</dbReference>
<dbReference type="PROSITE" id="PS50294">
    <property type="entry name" value="WD_REPEATS_REGION"/>
    <property type="match status" value="2"/>
</dbReference>
<keyword evidence="7" id="KW-1185">Reference proteome</keyword>
<dbReference type="PROSITE" id="PS00678">
    <property type="entry name" value="WD_REPEATS_1"/>
    <property type="match status" value="1"/>
</dbReference>
<evidence type="ECO:0000256" key="2">
    <source>
        <dbReference type="ARBA" id="ARBA00022737"/>
    </source>
</evidence>
<dbReference type="Proteomes" id="UP001431209">
    <property type="component" value="Unassembled WGS sequence"/>
</dbReference>
<dbReference type="Pfam" id="PF00400">
    <property type="entry name" value="WD40"/>
    <property type="match status" value="2"/>
</dbReference>
<evidence type="ECO:0000256" key="1">
    <source>
        <dbReference type="ARBA" id="ARBA00022574"/>
    </source>
</evidence>
<feature type="region of interest" description="Disordered" evidence="5">
    <location>
        <begin position="117"/>
        <end position="144"/>
    </location>
</feature>
<keyword evidence="1 3" id="KW-0853">WD repeat</keyword>
<keyword evidence="2" id="KW-0677">Repeat</keyword>
<feature type="compositionally biased region" description="Low complexity" evidence="5">
    <location>
        <begin position="125"/>
        <end position="139"/>
    </location>
</feature>
<feature type="coiled-coil region" evidence="4">
    <location>
        <begin position="175"/>
        <end position="226"/>
    </location>
</feature>
<gene>
    <name evidence="6" type="ORF">AKO1_014390</name>
</gene>
<dbReference type="EMBL" id="JAOPGA020000883">
    <property type="protein sequence ID" value="KAL0482693.1"/>
    <property type="molecule type" value="Genomic_DNA"/>
</dbReference>
<dbReference type="PANTHER" id="PTHR44019:SF8">
    <property type="entry name" value="POC1 CENTRIOLAR PROTEIN HOMOLOG"/>
    <property type="match status" value="1"/>
</dbReference>
<dbReference type="AlphaFoldDB" id="A0AAW2Z102"/>
<feature type="repeat" description="WD" evidence="3">
    <location>
        <begin position="10"/>
        <end position="51"/>
    </location>
</feature>
<proteinExistence type="predicted"/>
<dbReference type="InterPro" id="IPR050505">
    <property type="entry name" value="WDR55/POC1"/>
</dbReference>
<evidence type="ECO:0000313" key="6">
    <source>
        <dbReference type="EMBL" id="KAL0482693.1"/>
    </source>
</evidence>
<dbReference type="InterPro" id="IPR036322">
    <property type="entry name" value="WD40_repeat_dom_sf"/>
</dbReference>
<name>A0AAW2Z102_9EUKA</name>
<dbReference type="Gene3D" id="2.130.10.10">
    <property type="entry name" value="YVTN repeat-like/Quinoprotein amine dehydrogenase"/>
    <property type="match status" value="1"/>
</dbReference>
<evidence type="ECO:0000256" key="3">
    <source>
        <dbReference type="PROSITE-ProRule" id="PRU00221"/>
    </source>
</evidence>
<evidence type="ECO:0000256" key="4">
    <source>
        <dbReference type="SAM" id="Coils"/>
    </source>
</evidence>
<dbReference type="SMART" id="SM00320">
    <property type="entry name" value="WD40"/>
    <property type="match status" value="2"/>
</dbReference>